<feature type="domain" description="MIR" evidence="4">
    <location>
        <begin position="33"/>
        <end position="87"/>
    </location>
</feature>
<dbReference type="PANTHER" id="PTHR46809">
    <property type="entry name" value="STROMAL CELL-DERIVED FACTOR 2-LIKE PROTEIN"/>
    <property type="match status" value="1"/>
</dbReference>
<dbReference type="InterPro" id="IPR036300">
    <property type="entry name" value="MIR_dom_sf"/>
</dbReference>
<protein>
    <recommendedName>
        <fullName evidence="4">MIR domain-containing protein</fullName>
    </recommendedName>
</protein>
<accession>A0A9W8AL83</accession>
<dbReference type="AlphaFoldDB" id="A0A9W8AL83"/>
<keyword evidence="2" id="KW-0677">Repeat</keyword>
<evidence type="ECO:0000313" key="5">
    <source>
        <dbReference type="EMBL" id="KAJ1959365.1"/>
    </source>
</evidence>
<dbReference type="OrthoDB" id="5588846at2759"/>
<evidence type="ECO:0000259" key="4">
    <source>
        <dbReference type="PROSITE" id="PS50919"/>
    </source>
</evidence>
<proteinExistence type="predicted"/>
<dbReference type="Proteomes" id="UP001150925">
    <property type="component" value="Unassembled WGS sequence"/>
</dbReference>
<feature type="signal peptide" evidence="3">
    <location>
        <begin position="1"/>
        <end position="24"/>
    </location>
</feature>
<dbReference type="PANTHER" id="PTHR46809:SF2">
    <property type="entry name" value="GH21273P"/>
    <property type="match status" value="1"/>
</dbReference>
<dbReference type="InterPro" id="IPR016093">
    <property type="entry name" value="MIR_motif"/>
</dbReference>
<dbReference type="Gene3D" id="2.80.10.50">
    <property type="match status" value="1"/>
</dbReference>
<dbReference type="CDD" id="cd23279">
    <property type="entry name" value="beta-trefoil_MIR_SDF2-like"/>
    <property type="match status" value="1"/>
</dbReference>
<keyword evidence="1 3" id="KW-0732">Signal</keyword>
<evidence type="ECO:0000256" key="3">
    <source>
        <dbReference type="SAM" id="SignalP"/>
    </source>
</evidence>
<organism evidence="5 6">
    <name type="scientific">Dispira parvispora</name>
    <dbReference type="NCBI Taxonomy" id="1520584"/>
    <lineage>
        <taxon>Eukaryota</taxon>
        <taxon>Fungi</taxon>
        <taxon>Fungi incertae sedis</taxon>
        <taxon>Zoopagomycota</taxon>
        <taxon>Kickxellomycotina</taxon>
        <taxon>Dimargaritomycetes</taxon>
        <taxon>Dimargaritales</taxon>
        <taxon>Dimargaritaceae</taxon>
        <taxon>Dispira</taxon>
    </lineage>
</organism>
<dbReference type="SUPFAM" id="SSF82109">
    <property type="entry name" value="MIR domain"/>
    <property type="match status" value="1"/>
</dbReference>
<keyword evidence="6" id="KW-1185">Reference proteome</keyword>
<feature type="domain" description="MIR" evidence="4">
    <location>
        <begin position="95"/>
        <end position="147"/>
    </location>
</feature>
<feature type="chain" id="PRO_5040902132" description="MIR domain-containing protein" evidence="3">
    <location>
        <begin position="25"/>
        <end position="213"/>
    </location>
</feature>
<name>A0A9W8AL83_9FUNG</name>
<dbReference type="Pfam" id="PF02815">
    <property type="entry name" value="MIR"/>
    <property type="match status" value="1"/>
</dbReference>
<dbReference type="EMBL" id="JANBPY010001607">
    <property type="protein sequence ID" value="KAJ1959365.1"/>
    <property type="molecule type" value="Genomic_DNA"/>
</dbReference>
<reference evidence="5" key="1">
    <citation type="submission" date="2022-07" db="EMBL/GenBank/DDBJ databases">
        <title>Phylogenomic reconstructions and comparative analyses of Kickxellomycotina fungi.</title>
        <authorList>
            <person name="Reynolds N.K."/>
            <person name="Stajich J.E."/>
            <person name="Barry K."/>
            <person name="Grigoriev I.V."/>
            <person name="Crous P."/>
            <person name="Smith M.E."/>
        </authorList>
    </citation>
    <scope>NUCLEOTIDE SEQUENCE</scope>
    <source>
        <strain evidence="5">RSA 1196</strain>
    </source>
</reference>
<sequence>MRTPVGYVLGLWLTLAPLWTIGESTHPTMEKGYETVTFGSVVKLTHRPTQHKIHSEDIRYGSGSGQRSVTGLNDRTNVRSLWLVLGSAWADGDRGQSVSCGSIVRFQHVASGNLLHSHDHRSPLSKNNEVSAFDGQDEGDHWVVECAKGRTEWLRENPVYLKHQVTGQYLSASNDYKFHEPLDGHLEIFTSKSRGENCKWVTQEGFYLKAQSS</sequence>
<evidence type="ECO:0000313" key="6">
    <source>
        <dbReference type="Proteomes" id="UP001150925"/>
    </source>
</evidence>
<dbReference type="SMART" id="SM00472">
    <property type="entry name" value="MIR"/>
    <property type="match status" value="3"/>
</dbReference>
<comment type="caution">
    <text evidence="5">The sequence shown here is derived from an EMBL/GenBank/DDBJ whole genome shotgun (WGS) entry which is preliminary data.</text>
</comment>
<evidence type="ECO:0000256" key="2">
    <source>
        <dbReference type="ARBA" id="ARBA00022737"/>
    </source>
</evidence>
<dbReference type="PROSITE" id="PS50919">
    <property type="entry name" value="MIR"/>
    <property type="match status" value="2"/>
</dbReference>
<gene>
    <name evidence="5" type="ORF">IWQ62_004641</name>
</gene>
<evidence type="ECO:0000256" key="1">
    <source>
        <dbReference type="ARBA" id="ARBA00022729"/>
    </source>
</evidence>